<feature type="region of interest" description="Disordered" evidence="1">
    <location>
        <begin position="430"/>
        <end position="503"/>
    </location>
</feature>
<dbReference type="Proteomes" id="UP000594342">
    <property type="component" value="Unassembled WGS sequence"/>
</dbReference>
<name>A0A5K0U7I0_9VIRU</name>
<feature type="compositionally biased region" description="Basic and acidic residues" evidence="1">
    <location>
        <begin position="83"/>
        <end position="94"/>
    </location>
</feature>
<accession>A0A5K0U7I0</accession>
<evidence type="ECO:0000313" key="3">
    <source>
        <dbReference type="Proteomes" id="UP000594342"/>
    </source>
</evidence>
<dbReference type="EMBL" id="UPSH01000001">
    <property type="protein sequence ID" value="VBB17908.1"/>
    <property type="molecule type" value="Genomic_DNA"/>
</dbReference>
<evidence type="ECO:0000313" key="2">
    <source>
        <dbReference type="EMBL" id="VBB17908.1"/>
    </source>
</evidence>
<sequence length="503" mass="58176">MQTRSPISEEFEKPSNGPLDEPLDEPLEKPHDMLGNSYTLFGPRQNFELDPSTWLYLKEKNNENIETLEQESEPFSEPTSDQIPDRGLDAKTSDTKSTELDLVGYHGLPMNERSVIDGIISDVAETMSMYKSLSYMYPNWLDVDTRNHKHPEKSDYSEYNIEITHRLMSLLQTPPNLQSHLPHHSTHNIHRYDRHVHNSVANVSSDEVMRDTGMFLMTRVLDSQYTDIANYRKSSNNPMHRALWHIARVVNFREIVEKARTTNDRESMYCSRIAGKFFRLLDVFCLLSRPKTVTEFTESYRSIYRKIMSVDPESKGETVPLWVYHKYSGLSVPNIYKVVPSLSTISLLQKIGARDVFVLLTRKFQRPIVQLDTVRKLGTVTRLEKKEEKHDLLPLVRSMPSLPTSTSFTLSTLQEGSKNDEKTVNVRTVLLNEDRKRQTDPNDGQFDGSKHGRSEQHKNTSEMLQARKYGKRGYLLSDKTHMSDTNRNWRNRESRTKASASKS</sequence>
<proteinExistence type="predicted"/>
<feature type="region of interest" description="Disordered" evidence="1">
    <location>
        <begin position="1"/>
        <end position="31"/>
    </location>
</feature>
<protein>
    <submittedName>
        <fullName evidence="2">Uncharacterized protein</fullName>
    </submittedName>
</protein>
<evidence type="ECO:0000256" key="1">
    <source>
        <dbReference type="SAM" id="MobiDB-lite"/>
    </source>
</evidence>
<gene>
    <name evidence="2" type="ORF">YASMINEVIRUS_371</name>
</gene>
<feature type="compositionally biased region" description="Basic and acidic residues" evidence="1">
    <location>
        <begin position="448"/>
        <end position="460"/>
    </location>
</feature>
<keyword evidence="3" id="KW-1185">Reference proteome</keyword>
<comment type="caution">
    <text evidence="2">The sequence shown here is derived from an EMBL/GenBank/DDBJ whole genome shotgun (WGS) entry which is preliminary data.</text>
</comment>
<reference evidence="2 3" key="1">
    <citation type="submission" date="2018-10" db="EMBL/GenBank/DDBJ databases">
        <authorList>
            <consortium name="IHU Genomes"/>
        </authorList>
    </citation>
    <scope>NUCLEOTIDE SEQUENCE [LARGE SCALE GENOMIC DNA]</scope>
    <source>
        <strain evidence="2 3">A1</strain>
    </source>
</reference>
<organism evidence="2 3">
    <name type="scientific">Yasminevirus sp. GU-2018</name>
    <dbReference type="NCBI Taxonomy" id="2420051"/>
    <lineage>
        <taxon>Viruses</taxon>
        <taxon>Varidnaviria</taxon>
        <taxon>Bamfordvirae</taxon>
        <taxon>Nucleocytoviricota</taxon>
        <taxon>Megaviricetes</taxon>
        <taxon>Imitervirales</taxon>
        <taxon>Mimiviridae</taxon>
        <taxon>Klosneuvirinae</taxon>
        <taxon>Yasminevirus</taxon>
        <taxon>Yasminevirus saudimassiliense</taxon>
    </lineage>
</organism>
<feature type="region of interest" description="Disordered" evidence="1">
    <location>
        <begin position="67"/>
        <end position="94"/>
    </location>
</feature>